<name>A0ABY5PJM6_9ACTN</name>
<protein>
    <submittedName>
        <fullName evidence="1">Uncharacterized protein</fullName>
    </submittedName>
</protein>
<gene>
    <name evidence="1" type="ORF">LRS13_04960</name>
</gene>
<sequence length="372" mass="40824">MALADAPGMLLRTVDHLIREGVEVDRLIDAVGDAAPATSTRVLLSLREHLMNRAAPQASRAFVNRRGGMWSTPDERPPLEAATIERLSEVLDGEVAGRLPSVEHLVVDPAVTTVALPLTGKNRPDGFGLLPRGSIQTTAGHVRFFIAWRQRARTTDYDLSALLLDEEFTQIDQISWTNLRGTGAVHSGDLTEALTTATEFIDVDLNGTGARYVVPQVNVYSGERFESAAEAYFGFMERRPADKGRPFEPRTVTAKSDLVGRGRVALPVIFARGSGDDWRALWTHVNLAGWPSMNRVEGNAHGTSLVMRALYERRYLRMDYLADLLRARGARVSTELDMCTPVTYVGLRRPEDLPAGSVTYTPADVAQLLSSA</sequence>
<proteinExistence type="predicted"/>
<dbReference type="EMBL" id="CP088295">
    <property type="protein sequence ID" value="UUY04883.1"/>
    <property type="molecule type" value="Genomic_DNA"/>
</dbReference>
<dbReference type="Gene3D" id="2.60.60.30">
    <property type="entry name" value="sav2460 like domains"/>
    <property type="match status" value="1"/>
</dbReference>
<reference evidence="2" key="1">
    <citation type="submission" date="2021-11" db="EMBL/GenBank/DDBJ databases">
        <title>Cultivation dependent microbiological survey of springs from the worlds oldest radium mine currently devoted to the extraction of radon-saturated water.</title>
        <authorList>
            <person name="Kapinusova G."/>
            <person name="Smrhova T."/>
            <person name="Strejcek M."/>
            <person name="Suman J."/>
            <person name="Jani K."/>
            <person name="Pajer P."/>
            <person name="Uhlik O."/>
        </authorList>
    </citation>
    <scope>NUCLEOTIDE SEQUENCE [LARGE SCALE GENOMIC DNA]</scope>
    <source>
        <strain evidence="2">J379</strain>
    </source>
</reference>
<accession>A0ABY5PJM6</accession>
<organism evidence="1 2">
    <name type="scientific">Svornostia abyssi</name>
    <dbReference type="NCBI Taxonomy" id="2898438"/>
    <lineage>
        <taxon>Bacteria</taxon>
        <taxon>Bacillati</taxon>
        <taxon>Actinomycetota</taxon>
        <taxon>Thermoleophilia</taxon>
        <taxon>Solirubrobacterales</taxon>
        <taxon>Baekduiaceae</taxon>
        <taxon>Svornostia</taxon>
    </lineage>
</organism>
<keyword evidence="2" id="KW-1185">Reference proteome</keyword>
<dbReference type="Proteomes" id="UP001058860">
    <property type="component" value="Chromosome"/>
</dbReference>
<evidence type="ECO:0000313" key="2">
    <source>
        <dbReference type="Proteomes" id="UP001058860"/>
    </source>
</evidence>
<evidence type="ECO:0000313" key="1">
    <source>
        <dbReference type="EMBL" id="UUY04883.1"/>
    </source>
</evidence>